<dbReference type="GO" id="GO:0005739">
    <property type="term" value="C:mitochondrion"/>
    <property type="evidence" value="ECO:0007669"/>
    <property type="project" value="TreeGrafter"/>
</dbReference>
<keyword evidence="4" id="KW-1185">Reference proteome</keyword>
<evidence type="ECO:0000313" key="4">
    <source>
        <dbReference type="Proteomes" id="UP000007879"/>
    </source>
</evidence>
<dbReference type="InParanoid" id="A0A1X7V4E7"/>
<dbReference type="GO" id="GO:0055088">
    <property type="term" value="P:lipid homeostasis"/>
    <property type="evidence" value="ECO:0007669"/>
    <property type="project" value="TreeGrafter"/>
</dbReference>
<dbReference type="Proteomes" id="UP000007879">
    <property type="component" value="Unassembled WGS sequence"/>
</dbReference>
<dbReference type="PRINTS" id="PR00111">
    <property type="entry name" value="ABHYDROLASE"/>
</dbReference>
<dbReference type="AlphaFoldDB" id="A0A1X7V4E7"/>
<dbReference type="KEGG" id="aqu:100640073"/>
<reference evidence="3" key="2">
    <citation type="submission" date="2017-05" db="UniProtKB">
        <authorList>
            <consortium name="EnsemblMetazoa"/>
        </authorList>
    </citation>
    <scope>IDENTIFICATION</scope>
</reference>
<dbReference type="OrthoDB" id="7457040at2759"/>
<evidence type="ECO:0000256" key="1">
    <source>
        <dbReference type="ARBA" id="ARBA00038097"/>
    </source>
</evidence>
<sequence>MSFLLMSGWTPPLKRAAAVVQQSNIVLVLSRRIFRMASGEENTAEGILSQFSTDIEAQRHSSFSWLPSWKPTSRELLEEAEREVLQNITRGFDNLYVPIGGDSFIRTITLSPETQSPPPSPPLVMVHGFGAGLCCFFRNFEGLAKKRRVFAFDVLGFGRSSRSDFSTDTERVEEEFVSSIENWRAAMGLDKMILLGHSLGAFMSTSYAMKYPNRVQHLILVEPWGFNRKPEVIDSEFAQSRKYKIAQSFTGRFNMFTPVRVAGPLGPYLVTRFRPDLEEKFGPQFMKYVYHCNAQKPTGETGFFYLQVPIAWARRPMLERFDALNPNIPISLLYGTRSWFDNETGRKVFDARPGSYVDVHYVKGAGHHIHADMPDVFNEIVEYVCELTVDGRDKVVNGENREDVAFHTH</sequence>
<dbReference type="GO" id="GO:0042171">
    <property type="term" value="F:lysophosphatidic acid acyltransferase activity"/>
    <property type="evidence" value="ECO:0007669"/>
    <property type="project" value="TreeGrafter"/>
</dbReference>
<feature type="domain" description="AB hydrolase-1" evidence="2">
    <location>
        <begin position="121"/>
        <end position="371"/>
    </location>
</feature>
<reference evidence="4" key="1">
    <citation type="journal article" date="2010" name="Nature">
        <title>The Amphimedon queenslandica genome and the evolution of animal complexity.</title>
        <authorList>
            <person name="Srivastava M."/>
            <person name="Simakov O."/>
            <person name="Chapman J."/>
            <person name="Fahey B."/>
            <person name="Gauthier M.E."/>
            <person name="Mitros T."/>
            <person name="Richards G.S."/>
            <person name="Conaco C."/>
            <person name="Dacre M."/>
            <person name="Hellsten U."/>
            <person name="Larroux C."/>
            <person name="Putnam N.H."/>
            <person name="Stanke M."/>
            <person name="Adamska M."/>
            <person name="Darling A."/>
            <person name="Degnan S.M."/>
            <person name="Oakley T.H."/>
            <person name="Plachetzki D.C."/>
            <person name="Zhai Y."/>
            <person name="Adamski M."/>
            <person name="Calcino A."/>
            <person name="Cummins S.F."/>
            <person name="Goodstein D.M."/>
            <person name="Harris C."/>
            <person name="Jackson D.J."/>
            <person name="Leys S.P."/>
            <person name="Shu S."/>
            <person name="Woodcroft B.J."/>
            <person name="Vervoort M."/>
            <person name="Kosik K.S."/>
            <person name="Manning G."/>
            <person name="Degnan B.M."/>
            <person name="Rokhsar D.S."/>
        </authorList>
    </citation>
    <scope>NUCLEOTIDE SEQUENCE [LARGE SCALE GENOMIC DNA]</scope>
</reference>
<evidence type="ECO:0000259" key="2">
    <source>
        <dbReference type="Pfam" id="PF00561"/>
    </source>
</evidence>
<dbReference type="PANTHER" id="PTHR42886:SF29">
    <property type="entry name" value="PUMMELIG, ISOFORM A"/>
    <property type="match status" value="1"/>
</dbReference>
<dbReference type="EnsemblMetazoa" id="Aqu2.1.34883_001">
    <property type="protein sequence ID" value="Aqu2.1.34883_001"/>
    <property type="gene ID" value="Aqu2.1.34883"/>
</dbReference>
<dbReference type="GO" id="GO:0052689">
    <property type="term" value="F:carboxylic ester hydrolase activity"/>
    <property type="evidence" value="ECO:0007669"/>
    <property type="project" value="TreeGrafter"/>
</dbReference>
<accession>A0A1X7V4E7</accession>
<organism evidence="3">
    <name type="scientific">Amphimedon queenslandica</name>
    <name type="common">Sponge</name>
    <dbReference type="NCBI Taxonomy" id="400682"/>
    <lineage>
        <taxon>Eukaryota</taxon>
        <taxon>Metazoa</taxon>
        <taxon>Porifera</taxon>
        <taxon>Demospongiae</taxon>
        <taxon>Heteroscleromorpha</taxon>
        <taxon>Haplosclerida</taxon>
        <taxon>Niphatidae</taxon>
        <taxon>Amphimedon</taxon>
    </lineage>
</organism>
<dbReference type="GO" id="GO:0006654">
    <property type="term" value="P:phosphatidic acid biosynthetic process"/>
    <property type="evidence" value="ECO:0007669"/>
    <property type="project" value="TreeGrafter"/>
</dbReference>
<dbReference type="InterPro" id="IPR000073">
    <property type="entry name" value="AB_hydrolase_1"/>
</dbReference>
<dbReference type="SUPFAM" id="SSF53474">
    <property type="entry name" value="alpha/beta-Hydrolases"/>
    <property type="match status" value="1"/>
</dbReference>
<dbReference type="STRING" id="400682.A0A1X7V4E7"/>
<evidence type="ECO:0000313" key="3">
    <source>
        <dbReference type="EnsemblMetazoa" id="Aqu2.1.34883_001"/>
    </source>
</evidence>
<dbReference type="Pfam" id="PF00561">
    <property type="entry name" value="Abhydrolase_1"/>
    <property type="match status" value="1"/>
</dbReference>
<dbReference type="Gene3D" id="3.40.50.1820">
    <property type="entry name" value="alpha/beta hydrolase"/>
    <property type="match status" value="1"/>
</dbReference>
<dbReference type="InterPro" id="IPR029058">
    <property type="entry name" value="AB_hydrolase_fold"/>
</dbReference>
<proteinExistence type="inferred from homology"/>
<dbReference type="eggNOG" id="KOG4409">
    <property type="taxonomic scope" value="Eukaryota"/>
</dbReference>
<dbReference type="EnsemblMetazoa" id="XM_019995139.1">
    <property type="protein sequence ID" value="XP_019850698.1"/>
    <property type="gene ID" value="LOC100640073"/>
</dbReference>
<dbReference type="PANTHER" id="PTHR42886">
    <property type="entry name" value="RE40534P-RELATED"/>
    <property type="match status" value="1"/>
</dbReference>
<name>A0A1X7V4E7_AMPQE</name>
<gene>
    <name evidence="3" type="primary">100640073</name>
</gene>
<protein>
    <recommendedName>
        <fullName evidence="2">AB hydrolase-1 domain-containing protein</fullName>
    </recommendedName>
</protein>
<comment type="similarity">
    <text evidence="1">Belongs to the peptidase S33 family. ABHD4/ABHD5 subfamily.</text>
</comment>